<evidence type="ECO:0000259" key="2">
    <source>
        <dbReference type="PROSITE" id="PS50943"/>
    </source>
</evidence>
<dbReference type="InterPro" id="IPR001387">
    <property type="entry name" value="Cro/C1-type_HTH"/>
</dbReference>
<dbReference type="SUPFAM" id="SSF47413">
    <property type="entry name" value="lambda repressor-like DNA-binding domains"/>
    <property type="match status" value="1"/>
</dbReference>
<dbReference type="GO" id="GO:0003677">
    <property type="term" value="F:DNA binding"/>
    <property type="evidence" value="ECO:0007669"/>
    <property type="project" value="InterPro"/>
</dbReference>
<dbReference type="Pfam" id="PF06114">
    <property type="entry name" value="Peptidase_M78"/>
    <property type="match status" value="1"/>
</dbReference>
<dbReference type="Proteomes" id="UP000190092">
    <property type="component" value="Unassembled WGS sequence"/>
</dbReference>
<dbReference type="OrthoDB" id="9794834at2"/>
<dbReference type="STRING" id="225324.SAMN02745126_04729"/>
<sequence>MFGDRLQLARKKAGLSLRGLSDAMGGQVTPQALGKYERGEMMPGSTVLIALTKALDISMEFLAAPLEVRLGAIDFRKKSGTSARDRAHVEALVLERVERYLLVEEVLELKSAAWEPPFAPKQISTLEAAEALAMDLRSVWKLGIDPIPDVTELLEEKGIKVMHLELPDSVSGLTCMIERDGVAAVPVVVVNAHHGIERRRLTLIHELAHRLMIVEGIDEEKAANRFASAFLMPAPHVRDQVGKHRAGFGVAELMVTKKIYAVSAAALLVRFRDLEIITQQTMVYAFQSFARTWRKTEPQPIATADDQPREQPQRFQRLCYRALAEGLITISKAAELLRKPVAAIDEEMRGATVTDSR</sequence>
<dbReference type="Gene3D" id="1.10.260.40">
    <property type="entry name" value="lambda repressor-like DNA-binding domains"/>
    <property type="match status" value="1"/>
</dbReference>
<evidence type="ECO:0000313" key="3">
    <source>
        <dbReference type="EMBL" id="SKA28005.1"/>
    </source>
</evidence>
<dbReference type="PANTHER" id="PTHR43236:SF1">
    <property type="entry name" value="BLL7220 PROTEIN"/>
    <property type="match status" value="1"/>
</dbReference>
<proteinExistence type="inferred from homology"/>
<organism evidence="3 4">
    <name type="scientific">Enhydrobacter aerosaccus</name>
    <dbReference type="NCBI Taxonomy" id="225324"/>
    <lineage>
        <taxon>Bacteria</taxon>
        <taxon>Pseudomonadati</taxon>
        <taxon>Pseudomonadota</taxon>
        <taxon>Alphaproteobacteria</taxon>
        <taxon>Hyphomicrobiales</taxon>
        <taxon>Enhydrobacter</taxon>
    </lineage>
</organism>
<protein>
    <submittedName>
        <fullName evidence="3">Zn-dependent peptidase ImmA, M78 family</fullName>
    </submittedName>
</protein>
<dbReference type="PROSITE" id="PS50943">
    <property type="entry name" value="HTH_CROC1"/>
    <property type="match status" value="1"/>
</dbReference>
<dbReference type="SMART" id="SM00530">
    <property type="entry name" value="HTH_XRE"/>
    <property type="match status" value="1"/>
</dbReference>
<keyword evidence="4" id="KW-1185">Reference proteome</keyword>
<dbReference type="InterPro" id="IPR010359">
    <property type="entry name" value="IrrE_HExxH"/>
</dbReference>
<evidence type="ECO:0000256" key="1">
    <source>
        <dbReference type="ARBA" id="ARBA00007227"/>
    </source>
</evidence>
<dbReference type="EMBL" id="FUWJ01000008">
    <property type="protein sequence ID" value="SKA28005.1"/>
    <property type="molecule type" value="Genomic_DNA"/>
</dbReference>
<dbReference type="InterPro" id="IPR010982">
    <property type="entry name" value="Lambda_DNA-bd_dom_sf"/>
</dbReference>
<dbReference type="InterPro" id="IPR052345">
    <property type="entry name" value="Rad_response_metalloprotease"/>
</dbReference>
<comment type="similarity">
    <text evidence="1">Belongs to the short-chain fatty acyl-CoA assimilation regulator (ScfR) family.</text>
</comment>
<dbReference type="Pfam" id="PF01381">
    <property type="entry name" value="HTH_3"/>
    <property type="match status" value="1"/>
</dbReference>
<dbReference type="Gene3D" id="1.10.10.2910">
    <property type="match status" value="1"/>
</dbReference>
<dbReference type="AlphaFoldDB" id="A0A1T4SIN0"/>
<dbReference type="PANTHER" id="PTHR43236">
    <property type="entry name" value="ANTITOXIN HIGA1"/>
    <property type="match status" value="1"/>
</dbReference>
<reference evidence="4" key="1">
    <citation type="submission" date="2017-02" db="EMBL/GenBank/DDBJ databases">
        <authorList>
            <person name="Varghese N."/>
            <person name="Submissions S."/>
        </authorList>
    </citation>
    <scope>NUCLEOTIDE SEQUENCE [LARGE SCALE GENOMIC DNA]</scope>
    <source>
        <strain evidence="4">ATCC 27094</strain>
    </source>
</reference>
<gene>
    <name evidence="3" type="ORF">SAMN02745126_04729</name>
</gene>
<dbReference type="RefSeq" id="WP_085936473.1">
    <property type="nucleotide sequence ID" value="NZ_FUWJ01000008.1"/>
</dbReference>
<feature type="domain" description="HTH cro/C1-type" evidence="2">
    <location>
        <begin position="6"/>
        <end position="62"/>
    </location>
</feature>
<evidence type="ECO:0000313" key="4">
    <source>
        <dbReference type="Proteomes" id="UP000190092"/>
    </source>
</evidence>
<dbReference type="CDD" id="cd00093">
    <property type="entry name" value="HTH_XRE"/>
    <property type="match status" value="1"/>
</dbReference>
<accession>A0A1T4SIN0</accession>
<name>A0A1T4SIN0_9HYPH</name>